<dbReference type="SUPFAM" id="SSF52540">
    <property type="entry name" value="P-loop containing nucleoside triphosphate hydrolases"/>
    <property type="match status" value="1"/>
</dbReference>
<dbReference type="Gene3D" id="3.40.50.300">
    <property type="entry name" value="P-loop containing nucleotide triphosphate hydrolases"/>
    <property type="match status" value="1"/>
</dbReference>
<protein>
    <recommendedName>
        <fullName evidence="3">Sulfotransferase family protein</fullName>
    </recommendedName>
</protein>
<reference evidence="1 2" key="1">
    <citation type="submission" date="2018-10" db="EMBL/GenBank/DDBJ databases">
        <title>Marmoricola sp. 4Q3S-7 whole genome shotgun sequence.</title>
        <authorList>
            <person name="Li F."/>
        </authorList>
    </citation>
    <scope>NUCLEOTIDE SEQUENCE [LARGE SCALE GENOMIC DNA]</scope>
    <source>
        <strain evidence="1 2">4Q3S-7</strain>
    </source>
</reference>
<organism evidence="1 2">
    <name type="scientific">Nocardioides mangrovicus</name>
    <dbReference type="NCBI Taxonomy" id="2478913"/>
    <lineage>
        <taxon>Bacteria</taxon>
        <taxon>Bacillati</taxon>
        <taxon>Actinomycetota</taxon>
        <taxon>Actinomycetes</taxon>
        <taxon>Propionibacteriales</taxon>
        <taxon>Nocardioidaceae</taxon>
        <taxon>Nocardioides</taxon>
    </lineage>
</organism>
<name>A0A3L8NY25_9ACTN</name>
<dbReference type="RefSeq" id="WP_121807546.1">
    <property type="nucleotide sequence ID" value="NZ_RDBE01000010.1"/>
</dbReference>
<comment type="caution">
    <text evidence="1">The sequence shown here is derived from an EMBL/GenBank/DDBJ whole genome shotgun (WGS) entry which is preliminary data.</text>
</comment>
<dbReference type="Proteomes" id="UP000281708">
    <property type="component" value="Unassembled WGS sequence"/>
</dbReference>
<dbReference type="EMBL" id="RDBE01000010">
    <property type="protein sequence ID" value="RLV48040.1"/>
    <property type="molecule type" value="Genomic_DNA"/>
</dbReference>
<evidence type="ECO:0000313" key="1">
    <source>
        <dbReference type="EMBL" id="RLV48040.1"/>
    </source>
</evidence>
<dbReference type="OrthoDB" id="5144031at2"/>
<evidence type="ECO:0008006" key="3">
    <source>
        <dbReference type="Google" id="ProtNLM"/>
    </source>
</evidence>
<gene>
    <name evidence="1" type="ORF">D9V37_18260</name>
</gene>
<dbReference type="AlphaFoldDB" id="A0A3L8NY25"/>
<keyword evidence="2" id="KW-1185">Reference proteome</keyword>
<accession>A0A3L8NY25</accession>
<dbReference type="InterPro" id="IPR027417">
    <property type="entry name" value="P-loop_NTPase"/>
</dbReference>
<sequence length="395" mass="43802">MARRVIVHVGVPKTGTSYVQDRLFNNPASLAAQGVVYPGERHDAHFLAALDLMQLTWGGLERQAVGAWDALAAQVREAEGTAIISHEILGFASPAHVERAVASFGDAEVDVVVSVRDLVRQIPAEWQENVKHRRVLGFEEFLEQIRDPARETLISSWFWGVQEVPQILHRWSAAAPPARTHVVTVPQPGAARDLLWHRFASVFGLDPDSLPEGTDRENTSLGVPETALLRRLNEQLNDVVPNERYRQFVREYLVHQTLSKQQTSARLGVSPQVHAWASDLSRDWAAGIAEGGYDVVGDVADLVPRDPLPWVDPDEPDEAEVADAGVRGLAAMTREAARLRDVEIELHAIIDDLDAALQRFRGTRTYRAKERLVRLADENPLARAGLGAFRAVRGR</sequence>
<proteinExistence type="predicted"/>
<evidence type="ECO:0000313" key="2">
    <source>
        <dbReference type="Proteomes" id="UP000281708"/>
    </source>
</evidence>